<keyword evidence="2" id="KW-1185">Reference proteome</keyword>
<reference evidence="2" key="1">
    <citation type="journal article" date="2019" name="Int. J. Syst. Evol. Microbiol.">
        <title>The Global Catalogue of Microorganisms (GCM) 10K type strain sequencing project: providing services to taxonomists for standard genome sequencing and annotation.</title>
        <authorList>
            <consortium name="The Broad Institute Genomics Platform"/>
            <consortium name="The Broad Institute Genome Sequencing Center for Infectious Disease"/>
            <person name="Wu L."/>
            <person name="Ma J."/>
        </authorList>
    </citation>
    <scope>NUCLEOTIDE SEQUENCE [LARGE SCALE GENOMIC DNA]</scope>
    <source>
        <strain evidence="2">JCM 19173</strain>
    </source>
</reference>
<evidence type="ECO:0000313" key="1">
    <source>
        <dbReference type="EMBL" id="GGL03784.1"/>
    </source>
</evidence>
<accession>A0ABQ2FK04</accession>
<protein>
    <submittedName>
        <fullName evidence="1">Uncharacterized protein</fullName>
    </submittedName>
</protein>
<dbReference type="Proteomes" id="UP000604341">
    <property type="component" value="Unassembled WGS sequence"/>
</dbReference>
<gene>
    <name evidence="1" type="ORF">GCM10010844_23030</name>
</gene>
<name>A0ABQ2FK04_9DEIO</name>
<proteinExistence type="predicted"/>
<sequence>MWEQLTTLFDPLVPAPLHPVALPTPERIAGINRHFGTWFAGLGPDEASPTHVLSVNRRATTPEAGQTDAPDTLVIFNQGYDGDDDRLDATAWVNGRGAYRIVSW</sequence>
<comment type="caution">
    <text evidence="1">The sequence shown here is derived from an EMBL/GenBank/DDBJ whole genome shotgun (WGS) entry which is preliminary data.</text>
</comment>
<organism evidence="1 2">
    <name type="scientific">Deinococcus radiotolerans</name>
    <dbReference type="NCBI Taxonomy" id="1309407"/>
    <lineage>
        <taxon>Bacteria</taxon>
        <taxon>Thermotogati</taxon>
        <taxon>Deinococcota</taxon>
        <taxon>Deinococci</taxon>
        <taxon>Deinococcales</taxon>
        <taxon>Deinococcaceae</taxon>
        <taxon>Deinococcus</taxon>
    </lineage>
</organism>
<dbReference type="EMBL" id="BMPE01000005">
    <property type="protein sequence ID" value="GGL03784.1"/>
    <property type="molecule type" value="Genomic_DNA"/>
</dbReference>
<evidence type="ECO:0000313" key="2">
    <source>
        <dbReference type="Proteomes" id="UP000604341"/>
    </source>
</evidence>